<sequence>MKGSVAADNVLCSDIGRNILLKGGNAVDAAVAVLFCIGLMDTHSTGMGGGHIMTIYKANEKKCYVVDARHTAPLASNSTMFGKDSYPSENGWLSVAVPGEVAGQWAAYKNFGSYKNPNKKVSWKDLVQPTVDLLATGYPVSHALQEAFDEKADYLWKEPTMRWAFNPNTTYANITWKAGDLITTRFDYPQNPTFDQEVENFHRFIEASKFAFAARLDLGDIDFWPTAMNTSKQIVSSEWTSAARAKITTNTHDDSYYNYNGPSNFYMPDRHGTTHISVIDGEGNAVSVTSTINLYFGAKVTSNSTGVLWNDEMNDFSLPGLSDFFGLAPTPANYIVPGKRPMSSISPIVVFNPSGNVEDVNELSIFGAAGGSTIISTTAAIAWHTLWLNNSIKGALDFPRLHNQYRPNNTQYEERLPIEYVNALRSRGHNLTLSDDISVATGINRPTPKSPNFSKNYNIYANSDYRKGVESGPAGY</sequence>
<dbReference type="InterPro" id="IPR000101">
    <property type="entry name" value="GGT_peptidase"/>
</dbReference>
<evidence type="ECO:0000313" key="5">
    <source>
        <dbReference type="Proteomes" id="UP000887540"/>
    </source>
</evidence>
<dbReference type="PROSITE" id="PS00462">
    <property type="entry name" value="G_GLU_TRANSPEPTIDASE"/>
    <property type="match status" value="1"/>
</dbReference>
<evidence type="ECO:0000256" key="2">
    <source>
        <dbReference type="ARBA" id="ARBA00084097"/>
    </source>
</evidence>
<dbReference type="GO" id="GO:0005886">
    <property type="term" value="C:plasma membrane"/>
    <property type="evidence" value="ECO:0007669"/>
    <property type="project" value="TreeGrafter"/>
</dbReference>
<keyword evidence="2" id="KW-1199">Hemostasis impairing toxin</keyword>
<dbReference type="PRINTS" id="PR01210">
    <property type="entry name" value="GGTRANSPTASE"/>
</dbReference>
<feature type="binding site" evidence="4">
    <location>
        <position position="315"/>
    </location>
    <ligand>
        <name>L-glutamate</name>
        <dbReference type="ChEBI" id="CHEBI:29985"/>
    </ligand>
</feature>
<feature type="binding site" evidence="4">
    <location>
        <begin position="291"/>
        <end position="293"/>
    </location>
    <ligand>
        <name>L-glutamate</name>
        <dbReference type="ChEBI" id="CHEBI:29985"/>
    </ligand>
</feature>
<dbReference type="InterPro" id="IPR043137">
    <property type="entry name" value="GGT_ssub_C"/>
</dbReference>
<evidence type="ECO:0000256" key="3">
    <source>
        <dbReference type="PIRSR" id="PIRSR600101-1"/>
    </source>
</evidence>
<name>A0A914EBI7_9BILA</name>
<organism evidence="5 6">
    <name type="scientific">Acrobeloides nanus</name>
    <dbReference type="NCBI Taxonomy" id="290746"/>
    <lineage>
        <taxon>Eukaryota</taxon>
        <taxon>Metazoa</taxon>
        <taxon>Ecdysozoa</taxon>
        <taxon>Nematoda</taxon>
        <taxon>Chromadorea</taxon>
        <taxon>Rhabditida</taxon>
        <taxon>Tylenchina</taxon>
        <taxon>Cephalobomorpha</taxon>
        <taxon>Cephaloboidea</taxon>
        <taxon>Cephalobidae</taxon>
        <taxon>Acrobeloides</taxon>
    </lineage>
</organism>
<dbReference type="WBParaSite" id="ACRNAN_scaffold7077.g12977.t2">
    <property type="protein sequence ID" value="ACRNAN_scaffold7077.g12977.t2"/>
    <property type="gene ID" value="ACRNAN_scaffold7077.g12977"/>
</dbReference>
<keyword evidence="5" id="KW-1185">Reference proteome</keyword>
<evidence type="ECO:0000256" key="1">
    <source>
        <dbReference type="ARBA" id="ARBA00009381"/>
    </source>
</evidence>
<accession>A0A914EBI7</accession>
<dbReference type="PANTHER" id="PTHR11686:SF69">
    <property type="entry name" value="GAMMA-GLUTAMYLTRANSPEPTIDASE 1"/>
    <property type="match status" value="1"/>
</dbReference>
<dbReference type="InterPro" id="IPR029055">
    <property type="entry name" value="Ntn_hydrolases_N"/>
</dbReference>
<dbReference type="FunFam" id="3.60.20.40:FF:000001">
    <property type="entry name" value="Gamma-glutamyltranspeptidase 1"/>
    <property type="match status" value="1"/>
</dbReference>
<dbReference type="PANTHER" id="PTHR11686">
    <property type="entry name" value="GAMMA GLUTAMYL TRANSPEPTIDASE"/>
    <property type="match status" value="1"/>
</dbReference>
<dbReference type="Gene3D" id="3.60.20.40">
    <property type="match status" value="1"/>
</dbReference>
<dbReference type="InterPro" id="IPR055262">
    <property type="entry name" value="GGT_CS"/>
</dbReference>
<keyword evidence="2" id="KW-0800">Toxin</keyword>
<evidence type="ECO:0000256" key="4">
    <source>
        <dbReference type="PIRSR" id="PIRSR600101-2"/>
    </source>
</evidence>
<dbReference type="AlphaFoldDB" id="A0A914EBI7"/>
<keyword evidence="2" id="KW-1202">Platelet aggregation activating toxin</keyword>
<dbReference type="Proteomes" id="UP000887540">
    <property type="component" value="Unplaced"/>
</dbReference>
<dbReference type="GO" id="GO:0006751">
    <property type="term" value="P:glutathione catabolic process"/>
    <property type="evidence" value="ECO:0007669"/>
    <property type="project" value="InterPro"/>
</dbReference>
<feature type="active site" description="Nucleophile" evidence="3">
    <location>
        <position position="273"/>
    </location>
</feature>
<reference evidence="6" key="1">
    <citation type="submission" date="2022-11" db="UniProtKB">
        <authorList>
            <consortium name="WormBaseParasite"/>
        </authorList>
    </citation>
    <scope>IDENTIFICATION</scope>
</reference>
<feature type="binding site" evidence="4">
    <location>
        <position position="69"/>
    </location>
    <ligand>
        <name>L-glutamate</name>
        <dbReference type="ChEBI" id="CHEBI:29985"/>
    </ligand>
</feature>
<dbReference type="GO" id="GO:0036374">
    <property type="term" value="F:glutathione hydrolase activity"/>
    <property type="evidence" value="ECO:0007669"/>
    <property type="project" value="InterPro"/>
</dbReference>
<protein>
    <submittedName>
        <fullName evidence="6">Gamma-glutamyltranspeptidase 1</fullName>
    </submittedName>
</protein>
<comment type="similarity">
    <text evidence="1">Belongs to the gamma-glutamyltransferase family.</text>
</comment>
<feature type="binding site" evidence="4">
    <location>
        <begin position="343"/>
        <end position="344"/>
    </location>
    <ligand>
        <name>L-glutamate</name>
        <dbReference type="ChEBI" id="CHEBI:29985"/>
    </ligand>
</feature>
<dbReference type="Gene3D" id="1.10.246.130">
    <property type="match status" value="1"/>
</dbReference>
<evidence type="ECO:0000313" key="6">
    <source>
        <dbReference type="WBParaSite" id="ACRNAN_scaffold7077.g12977.t2"/>
    </source>
</evidence>
<proteinExistence type="inferred from homology"/>
<dbReference type="SUPFAM" id="SSF56235">
    <property type="entry name" value="N-terminal nucleophile aminohydrolases (Ntn hydrolases)"/>
    <property type="match status" value="1"/>
</dbReference>
<feature type="binding site" evidence="4">
    <location>
        <position position="371"/>
    </location>
    <ligand>
        <name>L-glutamate</name>
        <dbReference type="ChEBI" id="CHEBI:29985"/>
    </ligand>
</feature>
<dbReference type="InterPro" id="IPR043138">
    <property type="entry name" value="GGT_lsub"/>
</dbReference>
<dbReference type="Pfam" id="PF01019">
    <property type="entry name" value="G_glu_transpept"/>
    <property type="match status" value="2"/>
</dbReference>